<dbReference type="Proteomes" id="UP000034471">
    <property type="component" value="Unassembled WGS sequence"/>
</dbReference>
<dbReference type="EMBL" id="LBTJ01000065">
    <property type="protein sequence ID" value="KKQ36500.1"/>
    <property type="molecule type" value="Genomic_DNA"/>
</dbReference>
<accession>A0A0G0HD68</accession>
<reference evidence="1 2" key="1">
    <citation type="journal article" date="2015" name="Nature">
        <title>rRNA introns, odd ribosomes, and small enigmatic genomes across a large radiation of phyla.</title>
        <authorList>
            <person name="Brown C.T."/>
            <person name="Hug L.A."/>
            <person name="Thomas B.C."/>
            <person name="Sharon I."/>
            <person name="Castelle C.J."/>
            <person name="Singh A."/>
            <person name="Wilkins M.J."/>
            <person name="Williams K.H."/>
            <person name="Banfield J.F."/>
        </authorList>
    </citation>
    <scope>NUCLEOTIDE SEQUENCE [LARGE SCALE GENOMIC DNA]</scope>
</reference>
<dbReference type="AlphaFoldDB" id="A0A0G0HD68"/>
<sequence length="120" mass="13667">MRGLRIFFMVAGAKILTATTPIDVMVEALRKALSPLEKTGMPVGDFFSVMGLTLKCFPRLKDYLTENYRNHKNNTESKGFWGRVNIMSSFLLPMFIQSIQNPEVFFKETDEKAGISPQRN</sequence>
<gene>
    <name evidence="1" type="ORF">US54_C0065G0005</name>
</gene>
<protein>
    <submittedName>
        <fullName evidence="1">Cobalt ABC transporter permease protein</fullName>
    </submittedName>
</protein>
<evidence type="ECO:0000313" key="1">
    <source>
        <dbReference type="EMBL" id="KKQ36500.1"/>
    </source>
</evidence>
<comment type="caution">
    <text evidence="1">The sequence shown here is derived from an EMBL/GenBank/DDBJ whole genome shotgun (WGS) entry which is preliminary data.</text>
</comment>
<dbReference type="STRING" id="1618481.US54_C0065G0005"/>
<evidence type="ECO:0000313" key="2">
    <source>
        <dbReference type="Proteomes" id="UP000034471"/>
    </source>
</evidence>
<proteinExistence type="predicted"/>
<name>A0A0G0HD68_9BACT</name>
<organism evidence="1 2">
    <name type="scientific">Candidatus Roizmanbacteria bacterium GW2011_GWA2_37_7</name>
    <dbReference type="NCBI Taxonomy" id="1618481"/>
    <lineage>
        <taxon>Bacteria</taxon>
        <taxon>Candidatus Roizmaniibacteriota</taxon>
    </lineage>
</organism>